<evidence type="ECO:0000313" key="4">
    <source>
        <dbReference type="Proteomes" id="UP000290572"/>
    </source>
</evidence>
<keyword evidence="4" id="KW-1185">Reference proteome</keyword>
<keyword evidence="1" id="KW-0175">Coiled coil</keyword>
<evidence type="ECO:0000313" key="3">
    <source>
        <dbReference type="EMBL" id="RXN27252.1"/>
    </source>
</evidence>
<feature type="coiled-coil region" evidence="1">
    <location>
        <begin position="1"/>
        <end position="63"/>
    </location>
</feature>
<dbReference type="EMBL" id="QBIY01013329">
    <property type="protein sequence ID" value="RXN08143.1"/>
    <property type="molecule type" value="Genomic_DNA"/>
</dbReference>
<evidence type="ECO:0000256" key="1">
    <source>
        <dbReference type="SAM" id="Coils"/>
    </source>
</evidence>
<gene>
    <name evidence="3" type="ORF">ROHU_020243</name>
    <name evidence="2" type="ORF">ROHU_031966</name>
</gene>
<sequence>MDRLQETLADLKKALENCVKQAELSKEDLKTQTDRLQETITDLKKAQENSVKQAELIKNYRNTLKRLKHPFVPNTSPELEEYQHYPIQTVIFTTWARMQNLVGQQLQRYFKKENIKTQIDRLQVTLADLKKAQESCMKQAELIKNYSDTLKRLQQPSEPNTTPELEEYQHYPIQTVIFTTWARMQNLVEQRE</sequence>
<proteinExistence type="predicted"/>
<dbReference type="EMBL" id="QBIY01012047">
    <property type="protein sequence ID" value="RXN27252.1"/>
    <property type="molecule type" value="Genomic_DNA"/>
</dbReference>
<evidence type="ECO:0000313" key="2">
    <source>
        <dbReference type="EMBL" id="RXN08143.1"/>
    </source>
</evidence>
<dbReference type="AlphaFoldDB" id="A0A498N6C5"/>
<reference evidence="3 4" key="1">
    <citation type="submission" date="2018-03" db="EMBL/GenBank/DDBJ databases">
        <title>Draft genome sequence of Rohu Carp (Labeo rohita).</title>
        <authorList>
            <person name="Das P."/>
            <person name="Kushwaha B."/>
            <person name="Joshi C.G."/>
            <person name="Kumar D."/>
            <person name="Nagpure N.S."/>
            <person name="Sahoo L."/>
            <person name="Das S.P."/>
            <person name="Bit A."/>
            <person name="Patnaik S."/>
            <person name="Meher P.K."/>
            <person name="Jayasankar P."/>
            <person name="Koringa P.G."/>
            <person name="Patel N.V."/>
            <person name="Hinsu A.T."/>
            <person name="Kumar R."/>
            <person name="Pandey M."/>
            <person name="Agarwal S."/>
            <person name="Srivastava S."/>
            <person name="Singh M."/>
            <person name="Iquebal M.A."/>
            <person name="Jaiswal S."/>
            <person name="Angadi U.B."/>
            <person name="Kumar N."/>
            <person name="Raza M."/>
            <person name="Shah T.M."/>
            <person name="Rai A."/>
            <person name="Jena J.K."/>
        </authorList>
    </citation>
    <scope>NUCLEOTIDE SEQUENCE [LARGE SCALE GENOMIC DNA]</scope>
    <source>
        <strain evidence="3">DASCIFA01</strain>
        <tissue evidence="3">Testis</tissue>
    </source>
</reference>
<comment type="caution">
    <text evidence="3">The sequence shown here is derived from an EMBL/GenBank/DDBJ whole genome shotgun (WGS) entry which is preliminary data.</text>
</comment>
<dbReference type="Proteomes" id="UP000290572">
    <property type="component" value="Unassembled WGS sequence"/>
</dbReference>
<dbReference type="Gene3D" id="1.10.287.1490">
    <property type="match status" value="1"/>
</dbReference>
<accession>A0A498N6C5</accession>
<name>A0A498N6C5_LABRO</name>
<organism evidence="3 4">
    <name type="scientific">Labeo rohita</name>
    <name type="common">Indian major carp</name>
    <name type="synonym">Cyprinus rohita</name>
    <dbReference type="NCBI Taxonomy" id="84645"/>
    <lineage>
        <taxon>Eukaryota</taxon>
        <taxon>Metazoa</taxon>
        <taxon>Chordata</taxon>
        <taxon>Craniata</taxon>
        <taxon>Vertebrata</taxon>
        <taxon>Euteleostomi</taxon>
        <taxon>Actinopterygii</taxon>
        <taxon>Neopterygii</taxon>
        <taxon>Teleostei</taxon>
        <taxon>Ostariophysi</taxon>
        <taxon>Cypriniformes</taxon>
        <taxon>Cyprinidae</taxon>
        <taxon>Labeoninae</taxon>
        <taxon>Labeonini</taxon>
        <taxon>Labeo</taxon>
    </lineage>
</organism>
<protein>
    <submittedName>
        <fullName evidence="3">Zinc-binding A33-like protein</fullName>
    </submittedName>
</protein>
<dbReference type="STRING" id="84645.A0A498N6C5"/>